<organism evidence="9 10">
    <name type="scientific">Devosia chinhatensis</name>
    <dbReference type="NCBI Taxonomy" id="429727"/>
    <lineage>
        <taxon>Bacteria</taxon>
        <taxon>Pseudomonadati</taxon>
        <taxon>Pseudomonadota</taxon>
        <taxon>Alphaproteobacteria</taxon>
        <taxon>Hyphomicrobiales</taxon>
        <taxon>Devosiaceae</taxon>
        <taxon>Devosia</taxon>
    </lineage>
</organism>
<dbReference type="InterPro" id="IPR035965">
    <property type="entry name" value="PAS-like_dom_sf"/>
</dbReference>
<dbReference type="PROSITE" id="PS50111">
    <property type="entry name" value="CHEMOTAXIS_TRANSDUC_2"/>
    <property type="match status" value="1"/>
</dbReference>
<dbReference type="InterPro" id="IPR001610">
    <property type="entry name" value="PAC"/>
</dbReference>
<dbReference type="EMBL" id="JZEY01000054">
    <property type="protein sequence ID" value="KKB09605.1"/>
    <property type="molecule type" value="Genomic_DNA"/>
</dbReference>
<dbReference type="PRINTS" id="PR00260">
    <property type="entry name" value="CHEMTRNSDUCR"/>
</dbReference>
<feature type="domain" description="Methyl-accepting transducer" evidence="5">
    <location>
        <begin position="307"/>
        <end position="536"/>
    </location>
</feature>
<evidence type="ECO:0000313" key="9">
    <source>
        <dbReference type="EMBL" id="KKB09605.1"/>
    </source>
</evidence>
<dbReference type="SUPFAM" id="SSF55785">
    <property type="entry name" value="PYP-like sensor domain (PAS domain)"/>
    <property type="match status" value="2"/>
</dbReference>
<dbReference type="GO" id="GO:0006935">
    <property type="term" value="P:chemotaxis"/>
    <property type="evidence" value="ECO:0007669"/>
    <property type="project" value="UniProtKB-KW"/>
</dbReference>
<dbReference type="Gene3D" id="3.30.450.20">
    <property type="entry name" value="PAS domain"/>
    <property type="match status" value="2"/>
</dbReference>
<keyword evidence="1" id="KW-0145">Chemotaxis</keyword>
<dbReference type="SMART" id="SM00086">
    <property type="entry name" value="PAC"/>
    <property type="match status" value="2"/>
</dbReference>
<evidence type="ECO:0000259" key="5">
    <source>
        <dbReference type="PROSITE" id="PS50111"/>
    </source>
</evidence>
<evidence type="ECO:0000256" key="2">
    <source>
        <dbReference type="ARBA" id="ARBA00029447"/>
    </source>
</evidence>
<feature type="coiled-coil region" evidence="4">
    <location>
        <begin position="507"/>
        <end position="545"/>
    </location>
</feature>
<protein>
    <recommendedName>
        <fullName evidence="11">Chemotaxis protein</fullName>
    </recommendedName>
</protein>
<feature type="domain" description="PAC" evidence="7">
    <location>
        <begin position="209"/>
        <end position="261"/>
    </location>
</feature>
<dbReference type="SMART" id="SM00091">
    <property type="entry name" value="PAS"/>
    <property type="match status" value="2"/>
</dbReference>
<dbReference type="STRING" id="429727.VE26_06895"/>
<dbReference type="InterPro" id="IPR004090">
    <property type="entry name" value="Chemotax_Me-accpt_rcpt"/>
</dbReference>
<evidence type="ECO:0000256" key="1">
    <source>
        <dbReference type="ARBA" id="ARBA00022500"/>
    </source>
</evidence>
<dbReference type="InterPro" id="IPR004089">
    <property type="entry name" value="MCPsignal_dom"/>
</dbReference>
<evidence type="ECO:0000259" key="6">
    <source>
        <dbReference type="PROSITE" id="PS50112"/>
    </source>
</evidence>
<keyword evidence="10" id="KW-1185">Reference proteome</keyword>
<dbReference type="PANTHER" id="PTHR43531:SF11">
    <property type="entry name" value="METHYL-ACCEPTING CHEMOTAXIS PROTEIN 3"/>
    <property type="match status" value="1"/>
</dbReference>
<evidence type="ECO:0008006" key="11">
    <source>
        <dbReference type="Google" id="ProtNLM"/>
    </source>
</evidence>
<dbReference type="GO" id="GO:0004888">
    <property type="term" value="F:transmembrane signaling receptor activity"/>
    <property type="evidence" value="ECO:0007669"/>
    <property type="project" value="InterPro"/>
</dbReference>
<dbReference type="SUPFAM" id="SSF58104">
    <property type="entry name" value="Methyl-accepting chemotaxis protein (MCP) signaling domain"/>
    <property type="match status" value="1"/>
</dbReference>
<dbReference type="InterPro" id="IPR000014">
    <property type="entry name" value="PAS"/>
</dbReference>
<dbReference type="InterPro" id="IPR013655">
    <property type="entry name" value="PAS_fold_3"/>
</dbReference>
<dbReference type="GO" id="GO:0007165">
    <property type="term" value="P:signal transduction"/>
    <property type="evidence" value="ECO:0007669"/>
    <property type="project" value="UniProtKB-KW"/>
</dbReference>
<dbReference type="AlphaFoldDB" id="A0A0F5FM38"/>
<dbReference type="PROSITE" id="PS50113">
    <property type="entry name" value="PAC"/>
    <property type="match status" value="2"/>
</dbReference>
<keyword evidence="4" id="KW-0175">Coiled coil</keyword>
<dbReference type="InterPro" id="IPR000700">
    <property type="entry name" value="PAS-assoc_C"/>
</dbReference>
<dbReference type="PROSITE" id="PS50112">
    <property type="entry name" value="PAS"/>
    <property type="match status" value="2"/>
</dbReference>
<feature type="domain" description="HAMP" evidence="8">
    <location>
        <begin position="266"/>
        <end position="302"/>
    </location>
</feature>
<comment type="similarity">
    <text evidence="2">Belongs to the methyl-accepting chemotaxis (MCP) protein family.</text>
</comment>
<evidence type="ECO:0000256" key="4">
    <source>
        <dbReference type="SAM" id="Coils"/>
    </source>
</evidence>
<evidence type="ECO:0000259" key="7">
    <source>
        <dbReference type="PROSITE" id="PS50113"/>
    </source>
</evidence>
<proteinExistence type="inferred from homology"/>
<keyword evidence="3" id="KW-0807">Transducer</keyword>
<accession>A0A0F5FM38</accession>
<dbReference type="Gene3D" id="1.10.287.950">
    <property type="entry name" value="Methyl-accepting chemotaxis protein"/>
    <property type="match status" value="1"/>
</dbReference>
<dbReference type="Pfam" id="PF00015">
    <property type="entry name" value="MCPsignal"/>
    <property type="match status" value="1"/>
</dbReference>
<dbReference type="NCBIfam" id="TIGR00229">
    <property type="entry name" value="sensory_box"/>
    <property type="match status" value="2"/>
</dbReference>
<comment type="caution">
    <text evidence="9">The sequence shown here is derived from an EMBL/GenBank/DDBJ whole genome shotgun (WGS) entry which is preliminary data.</text>
</comment>
<dbReference type="Pfam" id="PF08447">
    <property type="entry name" value="PAS_3"/>
    <property type="match status" value="2"/>
</dbReference>
<reference evidence="9 10" key="1">
    <citation type="submission" date="2015-03" db="EMBL/GenBank/DDBJ databases">
        <authorList>
            <person name="Hassan Y."/>
            <person name="Lepp D."/>
            <person name="Li X.-Z."/>
            <person name="Zhou T."/>
        </authorList>
    </citation>
    <scope>NUCLEOTIDE SEQUENCE [LARGE SCALE GENOMIC DNA]</scope>
    <source>
        <strain evidence="9 10">IPL18</strain>
    </source>
</reference>
<dbReference type="PATRIC" id="fig|429727.3.peg.1428"/>
<evidence type="ECO:0000256" key="3">
    <source>
        <dbReference type="PROSITE-ProRule" id="PRU00284"/>
    </source>
</evidence>
<feature type="domain" description="PAS" evidence="6">
    <location>
        <begin position="35"/>
        <end position="69"/>
    </location>
</feature>
<dbReference type="PANTHER" id="PTHR43531">
    <property type="entry name" value="PROTEIN ICFG"/>
    <property type="match status" value="1"/>
</dbReference>
<gene>
    <name evidence="9" type="ORF">VE26_06895</name>
</gene>
<name>A0A0F5FM38_9HYPH</name>
<evidence type="ECO:0000313" key="10">
    <source>
        <dbReference type="Proteomes" id="UP000033649"/>
    </source>
</evidence>
<feature type="domain" description="PAS" evidence="6">
    <location>
        <begin position="133"/>
        <end position="180"/>
    </location>
</feature>
<evidence type="ECO:0000259" key="8">
    <source>
        <dbReference type="PROSITE" id="PS50885"/>
    </source>
</evidence>
<dbReference type="InterPro" id="IPR051310">
    <property type="entry name" value="MCP_chemotaxis"/>
</dbReference>
<feature type="domain" description="PAC" evidence="7">
    <location>
        <begin position="87"/>
        <end position="139"/>
    </location>
</feature>
<dbReference type="PROSITE" id="PS50885">
    <property type="entry name" value="HAMP"/>
    <property type="match status" value="1"/>
</dbReference>
<dbReference type="GO" id="GO:0016020">
    <property type="term" value="C:membrane"/>
    <property type="evidence" value="ECO:0007669"/>
    <property type="project" value="InterPro"/>
</dbReference>
<dbReference type="SMART" id="SM00283">
    <property type="entry name" value="MA"/>
    <property type="match status" value="1"/>
</dbReference>
<sequence length="574" mass="62469">MRVLWKRQVEQSRGDSRIMSALRRSHAIIEFTPAGEILDANDNFLRLMGYSLDEIVNKHHRMFVDPDEQRGPEYRAFWDALAHGEFKSMTFRRFGKRGKEIWIEASYNPIVDEAGVVIRVVKLASDITAKHVAAREFQRQMEAASRSQAIIEFALDGTVLTANDNFCAAMGYEQNEIVGRHHSMFVDPAEAKSEAYAEFWRKLGSGQFQAAEYRRVGKGGRNVWIQATYNPMMNAEGLPYKVIKYATDITLRKAAVEEIDRCLNCLADGDLSVSIAGPFPQELETVRHAFNESVGKLAGTMTNLQAASNIMRSHTSDILAGSGNLSDRTLRQAEAIAEAGGSMISLKGGAEETEARALSALDNAKSLDESVSKTQTVMEAASVAMTAISDDSRKISAIVGLIDDIAFQTNLLALNASVEAARAGEAGKGFAVVAIEVRRLAQSAATASGDIKQLIDKSAETVRGGNQLVADAANRLQSMAADIGRNRGLADEIAKENARQRASVEELSALMAELDGMTQRNATLVEQTNASIADTETQAKRLDDLLSAFRFPAVGEKGNARVLSSRTATRKTAA</sequence>
<dbReference type="RefSeq" id="WP_046104299.1">
    <property type="nucleotide sequence ID" value="NZ_JZEY01000054.1"/>
</dbReference>
<dbReference type="CDD" id="cd00130">
    <property type="entry name" value="PAS"/>
    <property type="match status" value="2"/>
</dbReference>
<dbReference type="Proteomes" id="UP000033649">
    <property type="component" value="Unassembled WGS sequence"/>
</dbReference>
<dbReference type="InterPro" id="IPR003660">
    <property type="entry name" value="HAMP_dom"/>
</dbReference>